<comment type="pathway">
    <text evidence="2">Protein modification; protein ubiquitination.</text>
</comment>
<dbReference type="AlphaFoldDB" id="A0A804JRN6"/>
<name>A0A804JRN6_MUSAM</name>
<dbReference type="InParanoid" id="A0A804JRN6"/>
<evidence type="ECO:0000313" key="4">
    <source>
        <dbReference type="EnsemblPlants" id="Ma07_p03320.1"/>
    </source>
</evidence>
<keyword evidence="2" id="KW-0808">Transferase</keyword>
<keyword evidence="5" id="KW-1185">Reference proteome</keyword>
<dbReference type="EC" id="2.3.2.27" evidence="2"/>
<protein>
    <recommendedName>
        <fullName evidence="2 3">U-box domain-containing protein</fullName>
        <ecNumber evidence="2">2.3.2.27</ecNumber>
    </recommendedName>
    <alternativeName>
        <fullName evidence="2">RING-type E3 ubiquitin transferase PUB</fullName>
    </alternativeName>
</protein>
<dbReference type="PANTHER" id="PTHR22849">
    <property type="entry name" value="WDSAM1 PROTEIN"/>
    <property type="match status" value="1"/>
</dbReference>
<reference evidence="4" key="1">
    <citation type="submission" date="2021-05" db="UniProtKB">
        <authorList>
            <consortium name="EnsemblPlants"/>
        </authorList>
    </citation>
    <scope>IDENTIFICATION</scope>
    <source>
        <strain evidence="4">subsp. malaccensis</strain>
    </source>
</reference>
<dbReference type="GO" id="GO:0016567">
    <property type="term" value="P:protein ubiquitination"/>
    <property type="evidence" value="ECO:0007669"/>
    <property type="project" value="UniProtKB-UniRule"/>
</dbReference>
<evidence type="ECO:0000256" key="1">
    <source>
        <dbReference type="ARBA" id="ARBA00022786"/>
    </source>
</evidence>
<accession>A0A804JRN6</accession>
<dbReference type="InterPro" id="IPR045185">
    <property type="entry name" value="PUB22/23/24-like"/>
</dbReference>
<dbReference type="Pfam" id="PF25598">
    <property type="entry name" value="ARM_PUB"/>
    <property type="match status" value="1"/>
</dbReference>
<evidence type="ECO:0000256" key="2">
    <source>
        <dbReference type="RuleBase" id="RU369093"/>
    </source>
</evidence>
<evidence type="ECO:0000259" key="3">
    <source>
        <dbReference type="Pfam" id="PF25598"/>
    </source>
</evidence>
<sequence>MASERAVRILHSVVRHSATPRLLQEMMQMGVVSKLCLVLQVDCKAKTREKAKEILSMHSRVWRSSPCLSPPFQVSYPSS</sequence>
<keyword evidence="1 2" id="KW-0833">Ubl conjugation pathway</keyword>
<proteinExistence type="predicted"/>
<dbReference type="InterPro" id="IPR058678">
    <property type="entry name" value="ARM_PUB"/>
</dbReference>
<feature type="domain" description="U-box" evidence="3">
    <location>
        <begin position="2"/>
        <end position="69"/>
    </location>
</feature>
<dbReference type="EnsemblPlants" id="Ma07_t03320.1">
    <property type="protein sequence ID" value="Ma07_p03320.1"/>
    <property type="gene ID" value="Ma07_g03320"/>
</dbReference>
<dbReference type="GO" id="GO:0061630">
    <property type="term" value="F:ubiquitin protein ligase activity"/>
    <property type="evidence" value="ECO:0007669"/>
    <property type="project" value="UniProtKB-UniRule"/>
</dbReference>
<organism evidence="4 5">
    <name type="scientific">Musa acuminata subsp. malaccensis</name>
    <name type="common">Wild banana</name>
    <name type="synonym">Musa malaccensis</name>
    <dbReference type="NCBI Taxonomy" id="214687"/>
    <lineage>
        <taxon>Eukaryota</taxon>
        <taxon>Viridiplantae</taxon>
        <taxon>Streptophyta</taxon>
        <taxon>Embryophyta</taxon>
        <taxon>Tracheophyta</taxon>
        <taxon>Spermatophyta</taxon>
        <taxon>Magnoliopsida</taxon>
        <taxon>Liliopsida</taxon>
        <taxon>Zingiberales</taxon>
        <taxon>Musaceae</taxon>
        <taxon>Musa</taxon>
    </lineage>
</organism>
<dbReference type="Gramene" id="Ma07_t03320.1">
    <property type="protein sequence ID" value="Ma07_p03320.1"/>
    <property type="gene ID" value="Ma07_g03320"/>
</dbReference>
<evidence type="ECO:0000313" key="5">
    <source>
        <dbReference type="Proteomes" id="UP000012960"/>
    </source>
</evidence>
<comment type="function">
    <text evidence="2">Functions as an E3 ubiquitin ligase.</text>
</comment>
<dbReference type="Proteomes" id="UP000012960">
    <property type="component" value="Unplaced"/>
</dbReference>
<dbReference type="OMA" id="DCKAKTR"/>
<comment type="catalytic activity">
    <reaction evidence="2">
        <text>S-ubiquitinyl-[E2 ubiquitin-conjugating enzyme]-L-cysteine + [acceptor protein]-L-lysine = [E2 ubiquitin-conjugating enzyme]-L-cysteine + N(6)-ubiquitinyl-[acceptor protein]-L-lysine.</text>
        <dbReference type="EC" id="2.3.2.27"/>
    </reaction>
</comment>
<dbReference type="PANTHER" id="PTHR22849:SF168">
    <property type="entry name" value="U-BOX DOMAIN-CONTAINING PROTEIN"/>
    <property type="match status" value="1"/>
</dbReference>